<dbReference type="GeneID" id="93461155"/>
<sequence>MLIPAPHKPTVLARWLEKHRVDGHDHGRHHEYPTKWTYFESALMSREMSRL</sequence>
<protein>
    <submittedName>
        <fullName evidence="1">Uncharacterized protein</fullName>
    </submittedName>
</protein>
<dbReference type="EMBL" id="CP027541">
    <property type="protein sequence ID" value="AWT57378.1"/>
    <property type="molecule type" value="Genomic_DNA"/>
</dbReference>
<gene>
    <name evidence="1" type="ORF">D806_064450</name>
</gene>
<evidence type="ECO:0000313" key="2">
    <source>
        <dbReference type="Proteomes" id="UP000011200"/>
    </source>
</evidence>
<reference evidence="2" key="2">
    <citation type="submission" date="2018-03" db="EMBL/GenBank/DDBJ databases">
        <authorList>
            <person name="Derbyshire K."/>
            <person name="Gray T.A."/>
            <person name="Champion M."/>
        </authorList>
    </citation>
    <scope>NUCLEOTIDE SEQUENCE [LARGE SCALE GENOMIC DNA]</scope>
    <source>
        <strain evidence="2">MKD8</strain>
    </source>
</reference>
<dbReference type="RefSeq" id="WP_003897985.1">
    <property type="nucleotide sequence ID" value="NZ_CP027541.1"/>
</dbReference>
<reference evidence="1 2" key="1">
    <citation type="journal article" date="2013" name="Genome Announc.">
        <title>Draft genome sequence of MKD8, a conjugal recipient Mycobacterium smegmatis strain.</title>
        <authorList>
            <person name="Gray T.A."/>
            <person name="Palumbo M.J."/>
            <person name="Derbyshire K.M."/>
        </authorList>
    </citation>
    <scope>NUCLEOTIDE SEQUENCE [LARGE SCALE GENOMIC DNA]</scope>
    <source>
        <strain evidence="1 2">MKD8</strain>
    </source>
</reference>
<evidence type="ECO:0000313" key="1">
    <source>
        <dbReference type="EMBL" id="AWT57378.1"/>
    </source>
</evidence>
<dbReference type="Proteomes" id="UP000011200">
    <property type="component" value="Chromosome"/>
</dbReference>
<accession>A0A2U9Q061</accession>
<name>A0A2U9Q061_MYCSE</name>
<proteinExistence type="predicted"/>
<dbReference type="AlphaFoldDB" id="A0A2U9Q061"/>
<organism evidence="1 2">
    <name type="scientific">Mycolicibacterium smegmatis (strain MKD8)</name>
    <name type="common">Mycobacterium smegmatis</name>
    <dbReference type="NCBI Taxonomy" id="1214915"/>
    <lineage>
        <taxon>Bacteria</taxon>
        <taxon>Bacillati</taxon>
        <taxon>Actinomycetota</taxon>
        <taxon>Actinomycetes</taxon>
        <taxon>Mycobacteriales</taxon>
        <taxon>Mycobacteriaceae</taxon>
        <taxon>Mycolicibacterium</taxon>
    </lineage>
</organism>